<feature type="compositionally biased region" description="Basic residues" evidence="1">
    <location>
        <begin position="65"/>
        <end position="76"/>
    </location>
</feature>
<dbReference type="Proteomes" id="UP000005239">
    <property type="component" value="Unassembled WGS sequence"/>
</dbReference>
<feature type="compositionally biased region" description="Basic and acidic residues" evidence="1">
    <location>
        <begin position="51"/>
        <end position="62"/>
    </location>
</feature>
<gene>
    <name evidence="2" type="primary">WBGene00283499</name>
</gene>
<protein>
    <submittedName>
        <fullName evidence="2">Uncharacterized protein</fullName>
    </submittedName>
</protein>
<accession>A0A8R1V2U8</accession>
<evidence type="ECO:0000256" key="1">
    <source>
        <dbReference type="SAM" id="MobiDB-lite"/>
    </source>
</evidence>
<proteinExistence type="predicted"/>
<sequence>MKRFTRKEKKGRRGREEGGRLEGSTHRIEMEDCTRERFQISTVTQTKRRREKEERANGEESVKFSVKKTRKGKKKSKKEELLRCENK</sequence>
<feature type="region of interest" description="Disordered" evidence="1">
    <location>
        <begin position="1"/>
        <end position="29"/>
    </location>
</feature>
<reference evidence="2" key="2">
    <citation type="submission" date="2022-06" db="UniProtKB">
        <authorList>
            <consortium name="EnsemblMetazoa"/>
        </authorList>
    </citation>
    <scope>IDENTIFICATION</scope>
    <source>
        <strain evidence="2">PS312</strain>
    </source>
</reference>
<accession>A0A2A6BDY8</accession>
<evidence type="ECO:0000313" key="3">
    <source>
        <dbReference type="Proteomes" id="UP000005239"/>
    </source>
</evidence>
<dbReference type="EnsemblMetazoa" id="PPA45130.1">
    <property type="protein sequence ID" value="PPA45130.1"/>
    <property type="gene ID" value="WBGene00283499"/>
</dbReference>
<feature type="compositionally biased region" description="Basic and acidic residues" evidence="1">
    <location>
        <begin position="77"/>
        <end position="87"/>
    </location>
</feature>
<feature type="region of interest" description="Disordered" evidence="1">
    <location>
        <begin position="42"/>
        <end position="87"/>
    </location>
</feature>
<keyword evidence="3" id="KW-1185">Reference proteome</keyword>
<organism evidence="2 3">
    <name type="scientific">Pristionchus pacificus</name>
    <name type="common">Parasitic nematode worm</name>
    <dbReference type="NCBI Taxonomy" id="54126"/>
    <lineage>
        <taxon>Eukaryota</taxon>
        <taxon>Metazoa</taxon>
        <taxon>Ecdysozoa</taxon>
        <taxon>Nematoda</taxon>
        <taxon>Chromadorea</taxon>
        <taxon>Rhabditida</taxon>
        <taxon>Rhabditina</taxon>
        <taxon>Diplogasteromorpha</taxon>
        <taxon>Diplogasteroidea</taxon>
        <taxon>Neodiplogasteridae</taxon>
        <taxon>Pristionchus</taxon>
    </lineage>
</organism>
<evidence type="ECO:0000313" key="2">
    <source>
        <dbReference type="EnsemblMetazoa" id="PPA45130.1"/>
    </source>
</evidence>
<name>A0A2A6BDY8_PRIPA</name>
<feature type="compositionally biased region" description="Basic residues" evidence="1">
    <location>
        <begin position="1"/>
        <end position="13"/>
    </location>
</feature>
<reference evidence="3" key="1">
    <citation type="journal article" date="2008" name="Nat. Genet.">
        <title>The Pristionchus pacificus genome provides a unique perspective on nematode lifestyle and parasitism.</title>
        <authorList>
            <person name="Dieterich C."/>
            <person name="Clifton S.W."/>
            <person name="Schuster L.N."/>
            <person name="Chinwalla A."/>
            <person name="Delehaunty K."/>
            <person name="Dinkelacker I."/>
            <person name="Fulton L."/>
            <person name="Fulton R."/>
            <person name="Godfrey J."/>
            <person name="Minx P."/>
            <person name="Mitreva M."/>
            <person name="Roeseler W."/>
            <person name="Tian H."/>
            <person name="Witte H."/>
            <person name="Yang S.P."/>
            <person name="Wilson R.K."/>
            <person name="Sommer R.J."/>
        </authorList>
    </citation>
    <scope>NUCLEOTIDE SEQUENCE [LARGE SCALE GENOMIC DNA]</scope>
    <source>
        <strain evidence="3">PS312</strain>
    </source>
</reference>
<dbReference type="AlphaFoldDB" id="A0A2A6BDY8"/>
<feature type="compositionally biased region" description="Basic and acidic residues" evidence="1">
    <location>
        <begin position="14"/>
        <end position="29"/>
    </location>
</feature>